<keyword evidence="3" id="KW-1185">Reference proteome</keyword>
<sequence>MTAPSRRLARALCAFALTVTTAVAGALAAAAAPATTGEPLLCTGLIQSQQVYSDVRVPDGATCSIYLVGIHGDLLVDRGGSVRVTRSSVVGDLISSETASLTASTVHGRVWLDDAGYLALTEATVVGSVMGRSNGIDFYQADVGQSLNVTVLGAAILREVSVGGWLNLPSKPGTRIDLSEITAHRGLTVKDAGTLSLCSVDVAEHLIIRDVRRAAAGYPNSDGGSCQGRQPSWGPDSYVVDVGGSALLEGNGTFQLRRLDVAEYLACVDNGEIVLDAGSGPDEPLVTAGLGRRGQC</sequence>
<comment type="caution">
    <text evidence="2">The sequence shown here is derived from an EMBL/GenBank/DDBJ whole genome shotgun (WGS) entry which is preliminary data.</text>
</comment>
<evidence type="ECO:0000313" key="2">
    <source>
        <dbReference type="EMBL" id="MBO1752886.1"/>
    </source>
</evidence>
<dbReference type="Proteomes" id="UP000664209">
    <property type="component" value="Unassembled WGS sequence"/>
</dbReference>
<feature type="chain" id="PRO_5038844188" evidence="1">
    <location>
        <begin position="25"/>
        <end position="296"/>
    </location>
</feature>
<dbReference type="RefSeq" id="WP_208056574.1">
    <property type="nucleotide sequence ID" value="NZ_JAGEMK010000008.1"/>
</dbReference>
<evidence type="ECO:0000313" key="3">
    <source>
        <dbReference type="Proteomes" id="UP000664209"/>
    </source>
</evidence>
<reference evidence="2" key="1">
    <citation type="submission" date="2021-03" db="EMBL/GenBank/DDBJ databases">
        <title>Actinotalea soli sp. nov., isolated from soil.</title>
        <authorList>
            <person name="Ping W."/>
            <person name="Zhang J."/>
        </authorList>
    </citation>
    <scope>NUCLEOTIDE SEQUENCE</scope>
    <source>
        <strain evidence="2">BY-33</strain>
    </source>
</reference>
<protein>
    <submittedName>
        <fullName evidence="2">Uncharacterized protein</fullName>
    </submittedName>
</protein>
<organism evidence="2 3">
    <name type="scientific">Actinotalea soli</name>
    <dbReference type="NCBI Taxonomy" id="2819234"/>
    <lineage>
        <taxon>Bacteria</taxon>
        <taxon>Bacillati</taxon>
        <taxon>Actinomycetota</taxon>
        <taxon>Actinomycetes</taxon>
        <taxon>Micrococcales</taxon>
        <taxon>Cellulomonadaceae</taxon>
        <taxon>Actinotalea</taxon>
    </lineage>
</organism>
<evidence type="ECO:0000256" key="1">
    <source>
        <dbReference type="SAM" id="SignalP"/>
    </source>
</evidence>
<dbReference type="EMBL" id="JAGEMK010000008">
    <property type="protein sequence ID" value="MBO1752886.1"/>
    <property type="molecule type" value="Genomic_DNA"/>
</dbReference>
<name>A0A939LQY3_9CELL</name>
<proteinExistence type="predicted"/>
<keyword evidence="1" id="KW-0732">Signal</keyword>
<dbReference type="AlphaFoldDB" id="A0A939LQY3"/>
<gene>
    <name evidence="2" type="ORF">J4G33_13820</name>
</gene>
<accession>A0A939LQY3</accession>
<feature type="signal peptide" evidence="1">
    <location>
        <begin position="1"/>
        <end position="24"/>
    </location>
</feature>